<protein>
    <submittedName>
        <fullName evidence="1">Uncharacterized protein</fullName>
    </submittedName>
</protein>
<keyword evidence="2" id="KW-1185">Reference proteome</keyword>
<dbReference type="EMBL" id="BMPQ01000003">
    <property type="protein sequence ID" value="GGK54989.1"/>
    <property type="molecule type" value="Genomic_DNA"/>
</dbReference>
<accession>A0A917QLI4</accession>
<reference evidence="1" key="1">
    <citation type="journal article" date="2014" name="Int. J. Syst. Evol. Microbiol.">
        <title>Complete genome sequence of Corynebacterium casei LMG S-19264T (=DSM 44701T), isolated from a smear-ripened cheese.</title>
        <authorList>
            <consortium name="US DOE Joint Genome Institute (JGI-PGF)"/>
            <person name="Walter F."/>
            <person name="Albersmeier A."/>
            <person name="Kalinowski J."/>
            <person name="Ruckert C."/>
        </authorList>
    </citation>
    <scope>NUCLEOTIDE SEQUENCE</scope>
    <source>
        <strain evidence="1">JCM 3035</strain>
    </source>
</reference>
<evidence type="ECO:0000313" key="1">
    <source>
        <dbReference type="EMBL" id="GGK54989.1"/>
    </source>
</evidence>
<evidence type="ECO:0000313" key="2">
    <source>
        <dbReference type="Proteomes" id="UP000637788"/>
    </source>
</evidence>
<reference evidence="1" key="2">
    <citation type="submission" date="2020-09" db="EMBL/GenBank/DDBJ databases">
        <authorList>
            <person name="Sun Q."/>
            <person name="Ohkuma M."/>
        </authorList>
    </citation>
    <scope>NUCLEOTIDE SEQUENCE</scope>
    <source>
        <strain evidence="1">JCM 3035</strain>
    </source>
</reference>
<proteinExistence type="predicted"/>
<comment type="caution">
    <text evidence="1">The sequence shown here is derived from an EMBL/GenBank/DDBJ whole genome shotgun (WGS) entry which is preliminary data.</text>
</comment>
<dbReference type="AlphaFoldDB" id="A0A917QLI4"/>
<sequence>MEFKALAYGGLIARAEVERVQDLTVEGMPTCVAKQVTRPVRNREATAAEQPIA</sequence>
<gene>
    <name evidence="1" type="ORF">GCM10010094_14310</name>
</gene>
<dbReference type="Proteomes" id="UP000637788">
    <property type="component" value="Unassembled WGS sequence"/>
</dbReference>
<name>A0A917QLI4_9ACTN</name>
<organism evidence="1 2">
    <name type="scientific">Streptomyces flaveus</name>
    <dbReference type="NCBI Taxonomy" id="66370"/>
    <lineage>
        <taxon>Bacteria</taxon>
        <taxon>Bacillati</taxon>
        <taxon>Actinomycetota</taxon>
        <taxon>Actinomycetes</taxon>
        <taxon>Kitasatosporales</taxon>
        <taxon>Streptomycetaceae</taxon>
        <taxon>Streptomyces</taxon>
        <taxon>Streptomyces aurantiacus group</taxon>
    </lineage>
</organism>